<name>Q6MIT9_BDEBA</name>
<proteinExistence type="predicted"/>
<keyword evidence="2" id="KW-1134">Transmembrane beta strand</keyword>
<dbReference type="STRING" id="264462.Bd3059"/>
<dbReference type="KEGG" id="bba:Bd3059"/>
<dbReference type="eggNOG" id="COG1538">
    <property type="taxonomic scope" value="Bacteria"/>
</dbReference>
<dbReference type="AlphaFoldDB" id="Q6MIT9"/>
<keyword evidence="5" id="KW-0998">Cell outer membrane</keyword>
<evidence type="ECO:0000256" key="3">
    <source>
        <dbReference type="ARBA" id="ARBA00022692"/>
    </source>
</evidence>
<dbReference type="PANTHER" id="PTHR30026:SF23">
    <property type="entry name" value="TO APRF-PUTATIVE OUTER MEMBRANE EFFLUX PROTEIN OR SECRETED ALKALINE PHOSPHATASE-RELATED"/>
    <property type="match status" value="1"/>
</dbReference>
<reference evidence="6 7" key="1">
    <citation type="journal article" date="2004" name="Science">
        <title>A predator unmasked: life cycle of Bdellovibrio bacteriovorus from a genomic perspective.</title>
        <authorList>
            <person name="Rendulic S."/>
            <person name="Jagtap P."/>
            <person name="Rosinus A."/>
            <person name="Eppinger M."/>
            <person name="Baar C."/>
            <person name="Lanz C."/>
            <person name="Keller H."/>
            <person name="Lambert C."/>
            <person name="Evans K.J."/>
            <person name="Goesmann A."/>
            <person name="Meyer F."/>
            <person name="Sockett R.E."/>
            <person name="Schuster S.C."/>
        </authorList>
    </citation>
    <scope>NUCLEOTIDE SEQUENCE [LARGE SCALE GENOMIC DNA]</scope>
    <source>
        <strain evidence="7">ATCC 15356 / DSM 50701 / NCIMB 9529 / HD100</strain>
    </source>
</reference>
<dbReference type="SUPFAM" id="SSF56954">
    <property type="entry name" value="Outer membrane efflux proteins (OEP)"/>
    <property type="match status" value="1"/>
</dbReference>
<protein>
    <submittedName>
        <fullName evidence="6">Putative outer membrane protein</fullName>
    </submittedName>
</protein>
<evidence type="ECO:0000256" key="4">
    <source>
        <dbReference type="ARBA" id="ARBA00023136"/>
    </source>
</evidence>
<comment type="subcellular location">
    <subcellularLocation>
        <location evidence="1">Cell outer membrane</location>
    </subcellularLocation>
</comment>
<dbReference type="HOGENOM" id="CLU_571946_0_0_7"/>
<keyword evidence="4" id="KW-0472">Membrane</keyword>
<evidence type="ECO:0000256" key="1">
    <source>
        <dbReference type="ARBA" id="ARBA00004442"/>
    </source>
</evidence>
<evidence type="ECO:0000313" key="6">
    <source>
        <dbReference type="EMBL" id="CAE80824.1"/>
    </source>
</evidence>
<dbReference type="PANTHER" id="PTHR30026">
    <property type="entry name" value="OUTER MEMBRANE PROTEIN TOLC"/>
    <property type="match status" value="1"/>
</dbReference>
<dbReference type="GO" id="GO:0015562">
    <property type="term" value="F:efflux transmembrane transporter activity"/>
    <property type="evidence" value="ECO:0007669"/>
    <property type="project" value="InterPro"/>
</dbReference>
<gene>
    <name evidence="6" type="ordered locus">Bd3059</name>
</gene>
<evidence type="ECO:0000313" key="7">
    <source>
        <dbReference type="Proteomes" id="UP000008080"/>
    </source>
</evidence>
<dbReference type="GO" id="GO:0015288">
    <property type="term" value="F:porin activity"/>
    <property type="evidence" value="ECO:0007669"/>
    <property type="project" value="TreeGrafter"/>
</dbReference>
<dbReference type="Gene3D" id="1.20.1600.10">
    <property type="entry name" value="Outer membrane efflux proteins (OEP)"/>
    <property type="match status" value="1"/>
</dbReference>
<dbReference type="Proteomes" id="UP000008080">
    <property type="component" value="Chromosome"/>
</dbReference>
<dbReference type="GO" id="GO:1990281">
    <property type="term" value="C:efflux pump complex"/>
    <property type="evidence" value="ECO:0007669"/>
    <property type="project" value="TreeGrafter"/>
</dbReference>
<evidence type="ECO:0000256" key="5">
    <source>
        <dbReference type="ARBA" id="ARBA00023237"/>
    </source>
</evidence>
<dbReference type="InterPro" id="IPR051906">
    <property type="entry name" value="TolC-like"/>
</dbReference>
<keyword evidence="3" id="KW-0812">Transmembrane</keyword>
<dbReference type="EMBL" id="BX842654">
    <property type="protein sequence ID" value="CAE80824.1"/>
    <property type="molecule type" value="Genomic_DNA"/>
</dbReference>
<evidence type="ECO:0000256" key="2">
    <source>
        <dbReference type="ARBA" id="ARBA00022452"/>
    </source>
</evidence>
<organism evidence="6 7">
    <name type="scientific">Bdellovibrio bacteriovorus (strain ATCC 15356 / DSM 50701 / NCIMB 9529 / HD100)</name>
    <dbReference type="NCBI Taxonomy" id="264462"/>
    <lineage>
        <taxon>Bacteria</taxon>
        <taxon>Pseudomonadati</taxon>
        <taxon>Bdellovibrionota</taxon>
        <taxon>Bdellovibrionia</taxon>
        <taxon>Bdellovibrionales</taxon>
        <taxon>Pseudobdellovibrionaceae</taxon>
        <taxon>Bdellovibrio</taxon>
    </lineage>
</organism>
<dbReference type="GO" id="GO:0009279">
    <property type="term" value="C:cell outer membrane"/>
    <property type="evidence" value="ECO:0007669"/>
    <property type="project" value="UniProtKB-SubCell"/>
</dbReference>
<sequence length="509" mass="57089">MHTYHRWGTNLYVSDYIFNQSVIGLWRTNMEKNKLIQWGAKFLICGTLLHGASASALTLNEYLDQVKGDSTAYKGSAEQSEGAQLKSREADLIFTPKLFAEARWGYDGKPGNPKMYDEVKSQYYSLGVSQQFSFGLQTKLSYDMTRTQFEGLAPTSPINPSKYWDATPKLELSMPLWANGFGRTAQANEEALRAQNIAEKFSSQGQSLNILAGAEAAYWKLAAWQDVVTIQEQAKQAAQSILDYVSRKKRMNLGEEADVLQARALVEARTLELQVAQNEYLEAQRMFNKFLNREATAKVETLEKVNYKSLEQLAIPAARPGSRADVEATNAQLAAARANAVITLERNRPSLDIYGNYAMNGRDEEYNEAMKESGKTDQDTAFVGVRFSMPLNIGAASDTKAGARKAERAAELNREYAYYAQEIDWTNLTRNLQDARDNLRLLSRIEDAQKAKLENERVRLRQGRTTTYQVLLFEQDYTTSAISKVKSAANILGLQAQIKLYQASPEGGK</sequence>
<keyword evidence="7" id="KW-1185">Reference proteome</keyword>
<accession>Q6MIT9</accession>